<accession>A0A0C3AT87</accession>
<dbReference type="EMBL" id="KN833028">
    <property type="protein sequence ID" value="KIM77128.1"/>
    <property type="molecule type" value="Genomic_DNA"/>
</dbReference>
<evidence type="ECO:0000313" key="3">
    <source>
        <dbReference type="Proteomes" id="UP000054166"/>
    </source>
</evidence>
<evidence type="ECO:0000256" key="1">
    <source>
        <dbReference type="SAM" id="Phobius"/>
    </source>
</evidence>
<sequence>MTSQNGLMSTDAPKFSTTYDPGCGQFAPGQRSDQTDPLRLLFYLLINIIFIPTYTWHI</sequence>
<dbReference type="Proteomes" id="UP000054166">
    <property type="component" value="Unassembled WGS sequence"/>
</dbReference>
<gene>
    <name evidence="2" type="ORF">PILCRDRAFT_825673</name>
</gene>
<protein>
    <submittedName>
        <fullName evidence="2">Uncharacterized protein</fullName>
    </submittedName>
</protein>
<keyword evidence="1" id="KW-1133">Transmembrane helix</keyword>
<organism evidence="2 3">
    <name type="scientific">Piloderma croceum (strain F 1598)</name>
    <dbReference type="NCBI Taxonomy" id="765440"/>
    <lineage>
        <taxon>Eukaryota</taxon>
        <taxon>Fungi</taxon>
        <taxon>Dikarya</taxon>
        <taxon>Basidiomycota</taxon>
        <taxon>Agaricomycotina</taxon>
        <taxon>Agaricomycetes</taxon>
        <taxon>Agaricomycetidae</taxon>
        <taxon>Atheliales</taxon>
        <taxon>Atheliaceae</taxon>
        <taxon>Piloderma</taxon>
    </lineage>
</organism>
<evidence type="ECO:0000313" key="2">
    <source>
        <dbReference type="EMBL" id="KIM77128.1"/>
    </source>
</evidence>
<name>A0A0C3AT87_PILCF</name>
<dbReference type="HOGENOM" id="CLU_2979921_0_0_1"/>
<reference evidence="2 3" key="1">
    <citation type="submission" date="2014-04" db="EMBL/GenBank/DDBJ databases">
        <authorList>
            <consortium name="DOE Joint Genome Institute"/>
            <person name="Kuo A."/>
            <person name="Tarkka M."/>
            <person name="Buscot F."/>
            <person name="Kohler A."/>
            <person name="Nagy L.G."/>
            <person name="Floudas D."/>
            <person name="Copeland A."/>
            <person name="Barry K.W."/>
            <person name="Cichocki N."/>
            <person name="Veneault-Fourrey C."/>
            <person name="LaButti K."/>
            <person name="Lindquist E.A."/>
            <person name="Lipzen A."/>
            <person name="Lundell T."/>
            <person name="Morin E."/>
            <person name="Murat C."/>
            <person name="Sun H."/>
            <person name="Tunlid A."/>
            <person name="Henrissat B."/>
            <person name="Grigoriev I.V."/>
            <person name="Hibbett D.S."/>
            <person name="Martin F."/>
            <person name="Nordberg H.P."/>
            <person name="Cantor M.N."/>
            <person name="Hua S.X."/>
        </authorList>
    </citation>
    <scope>NUCLEOTIDE SEQUENCE [LARGE SCALE GENOMIC DNA]</scope>
    <source>
        <strain evidence="2 3">F 1598</strain>
    </source>
</reference>
<feature type="transmembrane region" description="Helical" evidence="1">
    <location>
        <begin position="40"/>
        <end position="57"/>
    </location>
</feature>
<reference evidence="3" key="2">
    <citation type="submission" date="2015-01" db="EMBL/GenBank/DDBJ databases">
        <title>Evolutionary Origins and Diversification of the Mycorrhizal Mutualists.</title>
        <authorList>
            <consortium name="DOE Joint Genome Institute"/>
            <consortium name="Mycorrhizal Genomics Consortium"/>
            <person name="Kohler A."/>
            <person name="Kuo A."/>
            <person name="Nagy L.G."/>
            <person name="Floudas D."/>
            <person name="Copeland A."/>
            <person name="Barry K.W."/>
            <person name="Cichocki N."/>
            <person name="Veneault-Fourrey C."/>
            <person name="LaButti K."/>
            <person name="Lindquist E.A."/>
            <person name="Lipzen A."/>
            <person name="Lundell T."/>
            <person name="Morin E."/>
            <person name="Murat C."/>
            <person name="Riley R."/>
            <person name="Ohm R."/>
            <person name="Sun H."/>
            <person name="Tunlid A."/>
            <person name="Henrissat B."/>
            <person name="Grigoriev I.V."/>
            <person name="Hibbett D.S."/>
            <person name="Martin F."/>
        </authorList>
    </citation>
    <scope>NUCLEOTIDE SEQUENCE [LARGE SCALE GENOMIC DNA]</scope>
    <source>
        <strain evidence="3">F 1598</strain>
    </source>
</reference>
<proteinExistence type="predicted"/>
<dbReference type="InParanoid" id="A0A0C3AT87"/>
<keyword evidence="3" id="KW-1185">Reference proteome</keyword>
<dbReference type="AlphaFoldDB" id="A0A0C3AT87"/>
<keyword evidence="1" id="KW-0472">Membrane</keyword>
<keyword evidence="1" id="KW-0812">Transmembrane</keyword>